<gene>
    <name evidence="1" type="ORF">QYB97_01760</name>
</gene>
<name>A0ABT8HQZ1_9BACL</name>
<sequence length="105" mass="12447">MNKKQINAINNKRMFAREVAKEVFFKKITKDEETSSYELRNLFNITRQALRYYYSDEFFLKELNYLGVEMVENGFTGHSFKIDENKFMKNKGIESLIQVKGEGVN</sequence>
<accession>A0ABT8HQZ1</accession>
<keyword evidence="2" id="KW-1185">Reference proteome</keyword>
<evidence type="ECO:0000313" key="1">
    <source>
        <dbReference type="EMBL" id="MDN4523177.1"/>
    </source>
</evidence>
<protein>
    <submittedName>
        <fullName evidence="1">Uncharacterized protein</fullName>
    </submittedName>
</protein>
<reference evidence="1" key="1">
    <citation type="submission" date="2023-07" db="EMBL/GenBank/DDBJ databases">
        <title>Fictibacillus sp. isolated from freshwater pond.</title>
        <authorList>
            <person name="Kirdat K."/>
            <person name="Bhat A."/>
            <person name="Mourya A."/>
            <person name="Yadav A."/>
        </authorList>
    </citation>
    <scope>NUCLEOTIDE SEQUENCE</scope>
    <source>
        <strain evidence="1">NE201</strain>
    </source>
</reference>
<proteinExistence type="predicted"/>
<organism evidence="1 2">
    <name type="scientific">Fictibacillus fluitans</name>
    <dbReference type="NCBI Taxonomy" id="3058422"/>
    <lineage>
        <taxon>Bacteria</taxon>
        <taxon>Bacillati</taxon>
        <taxon>Bacillota</taxon>
        <taxon>Bacilli</taxon>
        <taxon>Bacillales</taxon>
        <taxon>Fictibacillaceae</taxon>
        <taxon>Fictibacillus</taxon>
    </lineage>
</organism>
<comment type="caution">
    <text evidence="1">The sequence shown here is derived from an EMBL/GenBank/DDBJ whole genome shotgun (WGS) entry which is preliminary data.</text>
</comment>
<dbReference type="RefSeq" id="WP_301164238.1">
    <property type="nucleotide sequence ID" value="NZ_JAUHTR010000001.1"/>
</dbReference>
<dbReference type="Proteomes" id="UP001172721">
    <property type="component" value="Unassembled WGS sequence"/>
</dbReference>
<evidence type="ECO:0000313" key="2">
    <source>
        <dbReference type="Proteomes" id="UP001172721"/>
    </source>
</evidence>
<dbReference type="EMBL" id="JAUHTR010000001">
    <property type="protein sequence ID" value="MDN4523177.1"/>
    <property type="molecule type" value="Genomic_DNA"/>
</dbReference>